<name>A0A1I7SSJ0_BURXY</name>
<gene>
    <name evidence="5" type="ORF">BXYJ_LOCUS4092</name>
</gene>
<protein>
    <submittedName>
        <fullName evidence="5">(pine wood nematode) hypothetical protein</fullName>
    </submittedName>
    <submittedName>
        <fullName evidence="9">BTB domain-containing protein</fullName>
    </submittedName>
</protein>
<feature type="region of interest" description="Disordered" evidence="3">
    <location>
        <begin position="398"/>
        <end position="476"/>
    </location>
</feature>
<evidence type="ECO:0000313" key="9">
    <source>
        <dbReference type="WBParaSite" id="BXY_1600700.1"/>
    </source>
</evidence>
<evidence type="ECO:0000256" key="1">
    <source>
        <dbReference type="ARBA" id="ARBA00004496"/>
    </source>
</evidence>
<organism evidence="7 9">
    <name type="scientific">Bursaphelenchus xylophilus</name>
    <name type="common">Pinewood nematode worm</name>
    <name type="synonym">Aphelenchoides xylophilus</name>
    <dbReference type="NCBI Taxonomy" id="6326"/>
    <lineage>
        <taxon>Eukaryota</taxon>
        <taxon>Metazoa</taxon>
        <taxon>Ecdysozoa</taxon>
        <taxon>Nematoda</taxon>
        <taxon>Chromadorea</taxon>
        <taxon>Rhabditida</taxon>
        <taxon>Tylenchina</taxon>
        <taxon>Tylenchomorpha</taxon>
        <taxon>Aphelenchoidea</taxon>
        <taxon>Aphelenchoididae</taxon>
        <taxon>Bursaphelenchus</taxon>
    </lineage>
</organism>
<evidence type="ECO:0000313" key="7">
    <source>
        <dbReference type="Proteomes" id="UP000095284"/>
    </source>
</evidence>
<proteinExistence type="predicted"/>
<dbReference type="GO" id="GO:0042327">
    <property type="term" value="P:positive regulation of phosphorylation"/>
    <property type="evidence" value="ECO:0007669"/>
    <property type="project" value="TreeGrafter"/>
</dbReference>
<keyword evidence="2" id="KW-0963">Cytoplasm</keyword>
<dbReference type="SUPFAM" id="SSF54695">
    <property type="entry name" value="POZ domain"/>
    <property type="match status" value="1"/>
</dbReference>
<evidence type="ECO:0000313" key="8">
    <source>
        <dbReference type="Proteomes" id="UP000659654"/>
    </source>
</evidence>
<dbReference type="GO" id="GO:0005737">
    <property type="term" value="C:cytoplasm"/>
    <property type="evidence" value="ECO:0007669"/>
    <property type="project" value="UniProtKB-SubCell"/>
</dbReference>
<accession>A0A1I7SSJ0</accession>
<feature type="compositionally biased region" description="Basic and acidic residues" evidence="3">
    <location>
        <begin position="430"/>
        <end position="446"/>
    </location>
</feature>
<dbReference type="InterPro" id="IPR011333">
    <property type="entry name" value="SKP1/BTB/POZ_sf"/>
</dbReference>
<evidence type="ECO:0000313" key="5">
    <source>
        <dbReference type="EMBL" id="CAD5215563.1"/>
    </source>
</evidence>
<feature type="domain" description="BTB" evidence="4">
    <location>
        <begin position="131"/>
        <end position="241"/>
    </location>
</feature>
<dbReference type="WBParaSite" id="BXY_1600700.1">
    <property type="protein sequence ID" value="BXY_1600700.1"/>
    <property type="gene ID" value="BXY_1600700"/>
</dbReference>
<sequence>MPRRHVVVVNRVYAFVFLVVPHSDGTKDRPSFEKLLSAFECLFPGTIVSQCFSGYISKTMLFWSGTKELKLLGRTEGPKIEPTLKHSHVNSKDSAYNRNQRSMSLGGPAHESLLCMQPSKTIEVSRGKNGVFVVLLVENTRFIVDPQVLLSKPDTMLGRMFALRSQQEKNKTDLVRPNDQDEYEVADGISANCFKGVLDYYHHGFIRVPPSVSVSELREACDYMLIPFGVDTVKCQDLRGLLHELSNDGARTQFLVFLENVILPQLVISADRGDRECHIVVLLDDDIVEWDQEYPPQMGEDTSQVVYSTNLYKFFKYAENRDVAKQVLKEHELKKIRLGIEGYPTHMEKVKRRQNKAEVIYNYVQRPFLHCSWEKEEARSRHVDFACPIVKSKSNPSLATAFSDPLPQPAPLQNNGQAQQNEAAPPAQRPHIDDGIPVEDPLRLGVEELQIGQQRAQPLRSPPVQARQLDNQEVDD</sequence>
<evidence type="ECO:0000259" key="4">
    <source>
        <dbReference type="SMART" id="SM00225"/>
    </source>
</evidence>
<dbReference type="Gene3D" id="3.30.710.10">
    <property type="entry name" value="Potassium Channel Kv1.1, Chain A"/>
    <property type="match status" value="1"/>
</dbReference>
<evidence type="ECO:0000256" key="3">
    <source>
        <dbReference type="SAM" id="MobiDB-lite"/>
    </source>
</evidence>
<dbReference type="Proteomes" id="UP000095284">
    <property type="component" value="Unplaced"/>
</dbReference>
<evidence type="ECO:0000313" key="6">
    <source>
        <dbReference type="EMBL" id="CAG9097494.1"/>
    </source>
</evidence>
<reference evidence="9" key="1">
    <citation type="submission" date="2016-11" db="UniProtKB">
        <authorList>
            <consortium name="WormBaseParasite"/>
        </authorList>
    </citation>
    <scope>IDENTIFICATION</scope>
</reference>
<feature type="compositionally biased region" description="Low complexity" evidence="3">
    <location>
        <begin position="413"/>
        <end position="426"/>
    </location>
</feature>
<dbReference type="SMART" id="SM00225">
    <property type="entry name" value="BTB"/>
    <property type="match status" value="1"/>
</dbReference>
<dbReference type="InterPro" id="IPR039885">
    <property type="entry name" value="BTBD10/KCTD20_BTB/POZ"/>
</dbReference>
<dbReference type="PANTHER" id="PTHR21637">
    <property type="entry name" value="BTB/POZ DOMAIN-CONTAINING PROTEIN 10-RELATED"/>
    <property type="match status" value="1"/>
</dbReference>
<dbReference type="EMBL" id="CAJFDI010000002">
    <property type="protein sequence ID" value="CAD5215563.1"/>
    <property type="molecule type" value="Genomic_DNA"/>
</dbReference>
<dbReference type="Proteomes" id="UP000582659">
    <property type="component" value="Unassembled WGS sequence"/>
</dbReference>
<dbReference type="InterPro" id="IPR000210">
    <property type="entry name" value="BTB/POZ_dom"/>
</dbReference>
<dbReference type="InterPro" id="IPR039886">
    <property type="entry name" value="BTBD10/KCTD20"/>
</dbReference>
<dbReference type="Proteomes" id="UP000659654">
    <property type="component" value="Unassembled WGS sequence"/>
</dbReference>
<comment type="subcellular location">
    <subcellularLocation>
        <location evidence="1">Cytoplasm</location>
    </subcellularLocation>
</comment>
<reference evidence="6" key="2">
    <citation type="submission" date="2020-08" db="EMBL/GenBank/DDBJ databases">
        <authorList>
            <person name="Kikuchi T."/>
        </authorList>
    </citation>
    <scope>NUCLEOTIDE SEQUENCE</scope>
    <source>
        <strain evidence="5">Ka4C1</strain>
    </source>
</reference>
<dbReference type="EMBL" id="CAJFCV020000002">
    <property type="protein sequence ID" value="CAG9097494.1"/>
    <property type="molecule type" value="Genomic_DNA"/>
</dbReference>
<evidence type="ECO:0000256" key="2">
    <source>
        <dbReference type="ARBA" id="ARBA00022490"/>
    </source>
</evidence>
<dbReference type="eggNOG" id="KOG3840">
    <property type="taxonomic scope" value="Eukaryota"/>
</dbReference>
<keyword evidence="8" id="KW-1185">Reference proteome</keyword>
<dbReference type="Pfam" id="PF16017">
    <property type="entry name" value="BTB_3"/>
    <property type="match status" value="1"/>
</dbReference>
<dbReference type="OrthoDB" id="10034757at2759"/>
<dbReference type="PANTHER" id="PTHR21637:SF0">
    <property type="entry name" value="AT10158P"/>
    <property type="match status" value="1"/>
</dbReference>
<dbReference type="AlphaFoldDB" id="A0A1I7SSJ0"/>